<name>K0JUZ3_SACES</name>
<evidence type="ECO:0000313" key="1">
    <source>
        <dbReference type="EMBL" id="CCH28579.1"/>
    </source>
</evidence>
<dbReference type="BioCyc" id="SESP1179773:BN6_RS06165-MONOMER"/>
<reference evidence="1 2" key="1">
    <citation type="journal article" date="2012" name="BMC Genomics">
        <title>Complete genome sequence of Saccharothrix espanaensis DSM 44229T and comparison to the other completely sequenced Pseudonocardiaceae.</title>
        <authorList>
            <person name="Strobel T."/>
            <person name="Al-Dilaimi A."/>
            <person name="Blom J."/>
            <person name="Gessner A."/>
            <person name="Kalinowski J."/>
            <person name="Luzhetska M."/>
            <person name="Puhler A."/>
            <person name="Szczepanowski R."/>
            <person name="Bechthold A."/>
            <person name="Ruckert C."/>
        </authorList>
    </citation>
    <scope>NUCLEOTIDE SEQUENCE [LARGE SCALE GENOMIC DNA]</scope>
    <source>
        <strain evidence="2">ATCC 51144 / DSM 44229 / JCM 9112 / NBRC 15066 / NRRL 15764</strain>
    </source>
</reference>
<dbReference type="EMBL" id="HE804045">
    <property type="protein sequence ID" value="CCH28579.1"/>
    <property type="molecule type" value="Genomic_DNA"/>
</dbReference>
<dbReference type="HOGENOM" id="CLU_169016_0_0_11"/>
<dbReference type="Proteomes" id="UP000006281">
    <property type="component" value="Chromosome"/>
</dbReference>
<dbReference type="OrthoDB" id="3694433at2"/>
<proteinExistence type="predicted"/>
<evidence type="ECO:0000313" key="2">
    <source>
        <dbReference type="Proteomes" id="UP000006281"/>
    </source>
</evidence>
<dbReference type="STRING" id="1179773.BN6_12530"/>
<dbReference type="KEGG" id="sesp:BN6_12530"/>
<organism evidence="1 2">
    <name type="scientific">Saccharothrix espanaensis (strain ATCC 51144 / DSM 44229 / JCM 9112 / NBRC 15066 / NRRL 15764)</name>
    <dbReference type="NCBI Taxonomy" id="1179773"/>
    <lineage>
        <taxon>Bacteria</taxon>
        <taxon>Bacillati</taxon>
        <taxon>Actinomycetota</taxon>
        <taxon>Actinomycetes</taxon>
        <taxon>Pseudonocardiales</taxon>
        <taxon>Pseudonocardiaceae</taxon>
        <taxon>Saccharothrix</taxon>
    </lineage>
</organism>
<dbReference type="AlphaFoldDB" id="K0JUZ3"/>
<keyword evidence="2" id="KW-1185">Reference proteome</keyword>
<gene>
    <name evidence="1" type="ordered locus">BN6_12530</name>
</gene>
<sequence>MSLTPDQSEYHQFVAEMITEEQPRLFAVLREFGEYEDAEIAAWGLAWEDHIEVIGPHGVRLSSDSAERVVRRFSRGDDSSARLVWLGREP</sequence>
<accession>K0JUZ3</accession>
<dbReference type="RefSeq" id="WP_015098692.1">
    <property type="nucleotide sequence ID" value="NC_019673.1"/>
</dbReference>
<protein>
    <submittedName>
        <fullName evidence="1">Uncharacterized protein</fullName>
    </submittedName>
</protein>